<dbReference type="Proteomes" id="UP001443914">
    <property type="component" value="Unassembled WGS sequence"/>
</dbReference>
<protein>
    <submittedName>
        <fullName evidence="1">Uncharacterized protein</fullName>
    </submittedName>
</protein>
<gene>
    <name evidence="1" type="ORF">RND81_07G011500</name>
</gene>
<dbReference type="InterPro" id="IPR025322">
    <property type="entry name" value="PADRE_dom"/>
</dbReference>
<name>A0AAW1JLW6_SAPOF</name>
<sequence length="162" mass="17599">MGNYGSCLNPHNGVDSKIAKLVDSQGQVTPIELPTTVAELMLENPGFAICPVDEVVRSRRVLVMKADDVLEGRKYYLLVPVDKVNSRMSDSQLAAIDSLLCKRKVKGGRTRGSSKVSPFVEGGENLESLVRGLSEKCTGLAGQKSIVSKAWVPVLEPIMEVW</sequence>
<keyword evidence="2" id="KW-1185">Reference proteome</keyword>
<evidence type="ECO:0000313" key="1">
    <source>
        <dbReference type="EMBL" id="KAK9704793.1"/>
    </source>
</evidence>
<reference evidence="1" key="1">
    <citation type="submission" date="2024-03" db="EMBL/GenBank/DDBJ databases">
        <title>WGS assembly of Saponaria officinalis var. Norfolk2.</title>
        <authorList>
            <person name="Jenkins J."/>
            <person name="Shu S."/>
            <person name="Grimwood J."/>
            <person name="Barry K."/>
            <person name="Goodstein D."/>
            <person name="Schmutz J."/>
            <person name="Leebens-Mack J."/>
            <person name="Osbourn A."/>
        </authorList>
    </citation>
    <scope>NUCLEOTIDE SEQUENCE [LARGE SCALE GENOMIC DNA]</scope>
    <source>
        <strain evidence="1">JIC</strain>
    </source>
</reference>
<dbReference type="Pfam" id="PF14009">
    <property type="entry name" value="PADRE"/>
    <property type="match status" value="1"/>
</dbReference>
<organism evidence="1 2">
    <name type="scientific">Saponaria officinalis</name>
    <name type="common">Common soapwort</name>
    <name type="synonym">Lychnis saponaria</name>
    <dbReference type="NCBI Taxonomy" id="3572"/>
    <lineage>
        <taxon>Eukaryota</taxon>
        <taxon>Viridiplantae</taxon>
        <taxon>Streptophyta</taxon>
        <taxon>Embryophyta</taxon>
        <taxon>Tracheophyta</taxon>
        <taxon>Spermatophyta</taxon>
        <taxon>Magnoliopsida</taxon>
        <taxon>eudicotyledons</taxon>
        <taxon>Gunneridae</taxon>
        <taxon>Pentapetalae</taxon>
        <taxon>Caryophyllales</taxon>
        <taxon>Caryophyllaceae</taxon>
        <taxon>Caryophylleae</taxon>
        <taxon>Saponaria</taxon>
    </lineage>
</organism>
<dbReference type="EMBL" id="JBDFQZ010000007">
    <property type="protein sequence ID" value="KAK9704793.1"/>
    <property type="molecule type" value="Genomic_DNA"/>
</dbReference>
<proteinExistence type="predicted"/>
<evidence type="ECO:0000313" key="2">
    <source>
        <dbReference type="Proteomes" id="UP001443914"/>
    </source>
</evidence>
<accession>A0AAW1JLW6</accession>
<dbReference type="PANTHER" id="PTHR33052">
    <property type="entry name" value="DUF4228 DOMAIN PROTEIN-RELATED"/>
    <property type="match status" value="1"/>
</dbReference>
<dbReference type="AlphaFoldDB" id="A0AAW1JLW6"/>
<comment type="caution">
    <text evidence="1">The sequence shown here is derived from an EMBL/GenBank/DDBJ whole genome shotgun (WGS) entry which is preliminary data.</text>
</comment>